<protein>
    <submittedName>
        <fullName evidence="1">Uncharacterized protein</fullName>
    </submittedName>
</protein>
<organism evidence="1 2">
    <name type="scientific">Sclerotinia nivalis</name>
    <dbReference type="NCBI Taxonomy" id="352851"/>
    <lineage>
        <taxon>Eukaryota</taxon>
        <taxon>Fungi</taxon>
        <taxon>Dikarya</taxon>
        <taxon>Ascomycota</taxon>
        <taxon>Pezizomycotina</taxon>
        <taxon>Leotiomycetes</taxon>
        <taxon>Helotiales</taxon>
        <taxon>Sclerotiniaceae</taxon>
        <taxon>Sclerotinia</taxon>
    </lineage>
</organism>
<evidence type="ECO:0000313" key="2">
    <source>
        <dbReference type="Proteomes" id="UP001152300"/>
    </source>
</evidence>
<comment type="caution">
    <text evidence="1">The sequence shown here is derived from an EMBL/GenBank/DDBJ whole genome shotgun (WGS) entry which is preliminary data.</text>
</comment>
<accession>A0A9X0DM66</accession>
<sequence>MPWLHMATYSSVPSVATQPAYTDLRSVNPGVIFNDFSLHTFVYAISTPHPQFQQLAPLGEILLLSLPTYVCLGSLTRSETSSLSALFKSNSNSFSRVQSRFLPVPVRKMSSVTPNEPTGLIAKEGIASVNDFTVSSTTF</sequence>
<reference evidence="1" key="1">
    <citation type="submission" date="2022-11" db="EMBL/GenBank/DDBJ databases">
        <title>Genome Resource of Sclerotinia nivalis Strain SnTB1, a Plant Pathogen Isolated from American Ginseng.</title>
        <authorList>
            <person name="Fan S."/>
        </authorList>
    </citation>
    <scope>NUCLEOTIDE SEQUENCE</scope>
    <source>
        <strain evidence="1">SnTB1</strain>
    </source>
</reference>
<dbReference type="EMBL" id="JAPEIS010000002">
    <property type="protein sequence ID" value="KAJ8068746.1"/>
    <property type="molecule type" value="Genomic_DNA"/>
</dbReference>
<gene>
    <name evidence="1" type="ORF">OCU04_002443</name>
</gene>
<dbReference type="Proteomes" id="UP001152300">
    <property type="component" value="Unassembled WGS sequence"/>
</dbReference>
<keyword evidence="2" id="KW-1185">Reference proteome</keyword>
<evidence type="ECO:0000313" key="1">
    <source>
        <dbReference type="EMBL" id="KAJ8068746.1"/>
    </source>
</evidence>
<name>A0A9X0DM66_9HELO</name>
<dbReference type="AlphaFoldDB" id="A0A9X0DM66"/>
<proteinExistence type="predicted"/>